<dbReference type="Pfam" id="PF00400">
    <property type="entry name" value="WD40"/>
    <property type="match status" value="1"/>
</dbReference>
<evidence type="ECO:0000256" key="4">
    <source>
        <dbReference type="ARBA" id="ARBA00022737"/>
    </source>
</evidence>
<dbReference type="GO" id="GO:0005737">
    <property type="term" value="C:cytoplasm"/>
    <property type="evidence" value="ECO:0007669"/>
    <property type="project" value="UniProtKB-SubCell"/>
</dbReference>
<dbReference type="SUPFAM" id="SSF50978">
    <property type="entry name" value="WD40 repeat-like"/>
    <property type="match status" value="1"/>
</dbReference>
<evidence type="ECO:0008006" key="8">
    <source>
        <dbReference type="Google" id="ProtNLM"/>
    </source>
</evidence>
<keyword evidence="4" id="KW-0677">Repeat</keyword>
<dbReference type="EMBL" id="OA883368">
    <property type="protein sequence ID" value="CAD7278720.1"/>
    <property type="molecule type" value="Genomic_DNA"/>
</dbReference>
<evidence type="ECO:0000256" key="1">
    <source>
        <dbReference type="ARBA" id="ARBA00004496"/>
    </source>
</evidence>
<evidence type="ECO:0000313" key="7">
    <source>
        <dbReference type="Proteomes" id="UP000678499"/>
    </source>
</evidence>
<dbReference type="InterPro" id="IPR001680">
    <property type="entry name" value="WD40_rpt"/>
</dbReference>
<name>A0A7R9BQR8_9CRUS</name>
<dbReference type="Gene3D" id="2.130.10.10">
    <property type="entry name" value="YVTN repeat-like/Quinoprotein amine dehydrogenase"/>
    <property type="match status" value="1"/>
</dbReference>
<feature type="region of interest" description="Disordered" evidence="5">
    <location>
        <begin position="216"/>
        <end position="286"/>
    </location>
</feature>
<evidence type="ECO:0000256" key="5">
    <source>
        <dbReference type="SAM" id="MobiDB-lite"/>
    </source>
</evidence>
<dbReference type="PANTHER" id="PTHR12442:SF22">
    <property type="entry name" value="CYTOPLASMIC DYNEIN 1 INTERMEDIATE CHAIN-RELATED"/>
    <property type="match status" value="1"/>
</dbReference>
<keyword evidence="7" id="KW-1185">Reference proteome</keyword>
<reference evidence="6" key="1">
    <citation type="submission" date="2020-11" db="EMBL/GenBank/DDBJ databases">
        <authorList>
            <person name="Tran Van P."/>
        </authorList>
    </citation>
    <scope>NUCLEOTIDE SEQUENCE</scope>
</reference>
<evidence type="ECO:0000256" key="2">
    <source>
        <dbReference type="ARBA" id="ARBA00022490"/>
    </source>
</evidence>
<accession>A0A7R9BQR8</accession>
<dbReference type="PANTHER" id="PTHR12442">
    <property type="entry name" value="DYNEIN INTERMEDIATE CHAIN"/>
    <property type="match status" value="1"/>
</dbReference>
<evidence type="ECO:0000256" key="3">
    <source>
        <dbReference type="ARBA" id="ARBA00022574"/>
    </source>
</evidence>
<dbReference type="GO" id="GO:0010970">
    <property type="term" value="P:transport along microtubule"/>
    <property type="evidence" value="ECO:0007669"/>
    <property type="project" value="TreeGrafter"/>
</dbReference>
<dbReference type="InterPro" id="IPR050687">
    <property type="entry name" value="Dynein_IC"/>
</dbReference>
<dbReference type="InterPro" id="IPR036322">
    <property type="entry name" value="WD40_repeat_dom_sf"/>
</dbReference>
<dbReference type="AlphaFoldDB" id="A0A7R9BQR8"/>
<dbReference type="GO" id="GO:0045503">
    <property type="term" value="F:dynein light chain binding"/>
    <property type="evidence" value="ECO:0007669"/>
    <property type="project" value="TreeGrafter"/>
</dbReference>
<proteinExistence type="predicted"/>
<dbReference type="SMART" id="SM00320">
    <property type="entry name" value="WD40"/>
    <property type="match status" value="3"/>
</dbReference>
<comment type="subcellular location">
    <subcellularLocation>
        <location evidence="1">Cytoplasm</location>
    </subcellularLocation>
</comment>
<dbReference type="GO" id="GO:0005868">
    <property type="term" value="C:cytoplasmic dynein complex"/>
    <property type="evidence" value="ECO:0007669"/>
    <property type="project" value="TreeGrafter"/>
</dbReference>
<feature type="compositionally biased region" description="Low complexity" evidence="5">
    <location>
        <begin position="235"/>
        <end position="286"/>
    </location>
</feature>
<evidence type="ECO:0000313" key="6">
    <source>
        <dbReference type="EMBL" id="CAD7278720.1"/>
    </source>
</evidence>
<sequence length="286" mass="30565">MVRLTIAYHRINRTGLLNDWSVSTKDAGLTNDNYFLVGSEEGTLYSGCRHGSKTGILESYEGHHGPVTGLDPHPGSSLFSSAPDLSHLFLTSSFDWTVKLWSARDKKPVYSFECGSDYVYDVSWSPVHPAVFATVDGTGRLDMWNLNFDTEVPAASVYVDGGSAALNCVSLTQSGQHVIVGDMAGKLWVYDLGDQLAVPRGDEWTRMAMTIQELKNSRSDDDFVPPTSSGGVPIPGSTQGSSSMSMSPFGVSPGSSTSGGTSPHQSMLSMSARSGPSSMGSPMSMR</sequence>
<protein>
    <recommendedName>
        <fullName evidence="8">Cytoplasmic dynein 1 intermediate chain 1</fullName>
    </recommendedName>
</protein>
<keyword evidence="2" id="KW-0963">Cytoplasm</keyword>
<gene>
    <name evidence="6" type="ORF">NMOB1V02_LOCUS6417</name>
</gene>
<dbReference type="InterPro" id="IPR015943">
    <property type="entry name" value="WD40/YVTN_repeat-like_dom_sf"/>
</dbReference>
<dbReference type="OrthoDB" id="4189at2759"/>
<dbReference type="EMBL" id="CAJPEX010001331">
    <property type="protein sequence ID" value="CAG0918872.1"/>
    <property type="molecule type" value="Genomic_DNA"/>
</dbReference>
<organism evidence="6">
    <name type="scientific">Notodromas monacha</name>
    <dbReference type="NCBI Taxonomy" id="399045"/>
    <lineage>
        <taxon>Eukaryota</taxon>
        <taxon>Metazoa</taxon>
        <taxon>Ecdysozoa</taxon>
        <taxon>Arthropoda</taxon>
        <taxon>Crustacea</taxon>
        <taxon>Oligostraca</taxon>
        <taxon>Ostracoda</taxon>
        <taxon>Podocopa</taxon>
        <taxon>Podocopida</taxon>
        <taxon>Cypridocopina</taxon>
        <taxon>Cypridoidea</taxon>
        <taxon>Cyprididae</taxon>
        <taxon>Notodromas</taxon>
    </lineage>
</organism>
<dbReference type="Proteomes" id="UP000678499">
    <property type="component" value="Unassembled WGS sequence"/>
</dbReference>
<dbReference type="GO" id="GO:0045504">
    <property type="term" value="F:dynein heavy chain binding"/>
    <property type="evidence" value="ECO:0007669"/>
    <property type="project" value="TreeGrafter"/>
</dbReference>
<keyword evidence="3" id="KW-0853">WD repeat</keyword>